<name>A0A381UZ16_9ZZZZ</name>
<dbReference type="Gene3D" id="3.40.30.10">
    <property type="entry name" value="Glutaredoxin"/>
    <property type="match status" value="1"/>
</dbReference>
<evidence type="ECO:0000259" key="1">
    <source>
        <dbReference type="PROSITE" id="PS51352"/>
    </source>
</evidence>
<reference evidence="2" key="1">
    <citation type="submission" date="2018-05" db="EMBL/GenBank/DDBJ databases">
        <authorList>
            <person name="Lanie J.A."/>
            <person name="Ng W.-L."/>
            <person name="Kazmierczak K.M."/>
            <person name="Andrzejewski T.M."/>
            <person name="Davidsen T.M."/>
            <person name="Wayne K.J."/>
            <person name="Tettelin H."/>
            <person name="Glass J.I."/>
            <person name="Rusch D."/>
            <person name="Podicherti R."/>
            <person name="Tsui H.-C.T."/>
            <person name="Winkler M.E."/>
        </authorList>
    </citation>
    <scope>NUCLEOTIDE SEQUENCE</scope>
</reference>
<dbReference type="InterPro" id="IPR050553">
    <property type="entry name" value="Thioredoxin_ResA/DsbE_sf"/>
</dbReference>
<dbReference type="InterPro" id="IPR000866">
    <property type="entry name" value="AhpC/TSA"/>
</dbReference>
<evidence type="ECO:0000313" key="2">
    <source>
        <dbReference type="EMBL" id="SVA32223.1"/>
    </source>
</evidence>
<dbReference type="Pfam" id="PF00578">
    <property type="entry name" value="AhpC-TSA"/>
    <property type="match status" value="1"/>
</dbReference>
<dbReference type="InterPro" id="IPR013766">
    <property type="entry name" value="Thioredoxin_domain"/>
</dbReference>
<dbReference type="CDD" id="cd02966">
    <property type="entry name" value="TlpA_like_family"/>
    <property type="match status" value="1"/>
</dbReference>
<dbReference type="GO" id="GO:0016209">
    <property type="term" value="F:antioxidant activity"/>
    <property type="evidence" value="ECO:0007669"/>
    <property type="project" value="InterPro"/>
</dbReference>
<dbReference type="SUPFAM" id="SSF52833">
    <property type="entry name" value="Thioredoxin-like"/>
    <property type="match status" value="1"/>
</dbReference>
<dbReference type="EMBL" id="UINC01007242">
    <property type="protein sequence ID" value="SVA32223.1"/>
    <property type="molecule type" value="Genomic_DNA"/>
</dbReference>
<organism evidence="2">
    <name type="scientific">marine metagenome</name>
    <dbReference type="NCBI Taxonomy" id="408172"/>
    <lineage>
        <taxon>unclassified sequences</taxon>
        <taxon>metagenomes</taxon>
        <taxon>ecological metagenomes</taxon>
    </lineage>
</organism>
<proteinExistence type="predicted"/>
<dbReference type="PANTHER" id="PTHR42852:SF13">
    <property type="entry name" value="PROTEIN DIPZ"/>
    <property type="match status" value="1"/>
</dbReference>
<dbReference type="InterPro" id="IPR036249">
    <property type="entry name" value="Thioredoxin-like_sf"/>
</dbReference>
<accession>A0A381UZ16</accession>
<feature type="domain" description="Thioredoxin" evidence="1">
    <location>
        <begin position="24"/>
        <end position="162"/>
    </location>
</feature>
<protein>
    <recommendedName>
        <fullName evidence="1">Thioredoxin domain-containing protein</fullName>
    </recommendedName>
</protein>
<dbReference type="AlphaFoldDB" id="A0A381UZ16"/>
<dbReference type="PROSITE" id="PS51352">
    <property type="entry name" value="THIOREDOXIN_2"/>
    <property type="match status" value="1"/>
</dbReference>
<dbReference type="InterPro" id="IPR017937">
    <property type="entry name" value="Thioredoxin_CS"/>
</dbReference>
<dbReference type="PANTHER" id="PTHR42852">
    <property type="entry name" value="THIOL:DISULFIDE INTERCHANGE PROTEIN DSBE"/>
    <property type="match status" value="1"/>
</dbReference>
<dbReference type="PROSITE" id="PS00194">
    <property type="entry name" value="THIOREDOXIN_1"/>
    <property type="match status" value="1"/>
</dbReference>
<gene>
    <name evidence="2" type="ORF">METZ01_LOCUS85077</name>
</gene>
<dbReference type="GO" id="GO:0016491">
    <property type="term" value="F:oxidoreductase activity"/>
    <property type="evidence" value="ECO:0007669"/>
    <property type="project" value="InterPro"/>
</dbReference>
<sequence length="171" mass="18608">MLGLYNRIGRGVALLGVAAALAIVPLSLTATDFSLPDLEGRIHRLSDYRGKWVVINFWATWCGPCLKEIPELANFQADHRIDTVVLGINFEQTPIEDVRQYVTASQINYPVLRIGSQPLVPFEPLKGLPSTFLVSPTGAYLGSHVGPVTSGQLDRLLEDARTDAGTGAHQD</sequence>